<dbReference type="Gene3D" id="2.120.10.30">
    <property type="entry name" value="TolB, C-terminal domain"/>
    <property type="match status" value="1"/>
</dbReference>
<comment type="caution">
    <text evidence="2">The sequence shown here is derived from an EMBL/GenBank/DDBJ whole genome shotgun (WGS) entry which is preliminary data.</text>
</comment>
<feature type="transmembrane region" description="Helical" evidence="1">
    <location>
        <begin position="362"/>
        <end position="382"/>
    </location>
</feature>
<keyword evidence="1" id="KW-0812">Transmembrane</keyword>
<dbReference type="Proteomes" id="UP000281261">
    <property type="component" value="Unassembled WGS sequence"/>
</dbReference>
<dbReference type="SUPFAM" id="SSF81606">
    <property type="entry name" value="PP2C-like"/>
    <property type="match status" value="1"/>
</dbReference>
<feature type="transmembrane region" description="Helical" evidence="1">
    <location>
        <begin position="394"/>
        <end position="414"/>
    </location>
</feature>
<evidence type="ECO:0008006" key="4">
    <source>
        <dbReference type="Google" id="ProtNLM"/>
    </source>
</evidence>
<evidence type="ECO:0000256" key="1">
    <source>
        <dbReference type="SAM" id="Phobius"/>
    </source>
</evidence>
<organism evidence="2 3">
    <name type="scientific">candidate division Kazan bacterium</name>
    <dbReference type="NCBI Taxonomy" id="2202143"/>
    <lineage>
        <taxon>Bacteria</taxon>
        <taxon>Bacteria division Kazan-3B-28</taxon>
    </lineage>
</organism>
<protein>
    <recommendedName>
        <fullName evidence="4">PPM-type phosphatase domain-containing protein</fullName>
    </recommendedName>
</protein>
<gene>
    <name evidence="2" type="ORF">DRH29_02390</name>
</gene>
<proteinExistence type="predicted"/>
<dbReference type="InterPro" id="IPR036457">
    <property type="entry name" value="PPM-type-like_dom_sf"/>
</dbReference>
<reference evidence="2 3" key="1">
    <citation type="submission" date="2018-06" db="EMBL/GenBank/DDBJ databases">
        <title>Extensive metabolic versatility and redundancy in microbially diverse, dynamic hydrothermal sediments.</title>
        <authorList>
            <person name="Dombrowski N."/>
            <person name="Teske A."/>
            <person name="Baker B.J."/>
        </authorList>
    </citation>
    <scope>NUCLEOTIDE SEQUENCE [LARGE SCALE GENOMIC DNA]</scope>
    <source>
        <strain evidence="2">B79_G16</strain>
    </source>
</reference>
<accession>A0A420ZCS9</accession>
<keyword evidence="1" id="KW-0472">Membrane</keyword>
<evidence type="ECO:0000313" key="2">
    <source>
        <dbReference type="EMBL" id="RLC37316.1"/>
    </source>
</evidence>
<dbReference type="InterPro" id="IPR011042">
    <property type="entry name" value="6-blade_b-propeller_TolB-like"/>
</dbReference>
<name>A0A420ZCS9_UNCK3</name>
<keyword evidence="1" id="KW-1133">Transmembrane helix</keyword>
<evidence type="ECO:0000313" key="3">
    <source>
        <dbReference type="Proteomes" id="UP000281261"/>
    </source>
</evidence>
<dbReference type="EMBL" id="QMNG01000006">
    <property type="protein sequence ID" value="RLC37316.1"/>
    <property type="molecule type" value="Genomic_DNA"/>
</dbReference>
<sequence length="770" mass="84235">MNENAETIPTVTKPSLAARIGKVLSHHATKSGFSTALVYEPDEAAFLEHGSLYFVIDIASPSPLSADIAYNLIDIIKEEYYSDLALSAGESFENALKAANSELAAIAKEGEKDWIGKMNIIVAAVQGKNMFIVQRGTAEAHLLRQGNMTNLSKGMYTPGETYRPEETLSNLIEGEIEVEDKIVVSTSELFYYISIDNLKRLIANNTPAQAAKSLATMLEQEDEINRTSVLISEFNTPELLSQEEETGPSENWVGKPAAIKSKTAPRRARVWPAVAPKEINKSQTVEEAMDTTDETAEIVDEPTQAKEKSHPREREAIVIKEEEETLKTKRSAPSIRSYQTKVGFDSDKLKNIGDITLKIVKATGLILLAIADIIATFVANVVKQIRKQPNGDKILIGIAVVLAAVIVVSTFALARGYSGRVSTRQATAALTEAQQKRDAAQASLIYEDVVRTRTLLAEAYVLAESATTNARTEKEAALLLADLREQLDDVSAVNRFTGVQPLVDFDVLSAQLASSAGSEAAVQIGELVILGGNVYTIDPSNNKVYKFKTSSGEAVISNSLVSSNKALSLASAMGDSEIIFYTVPPSIYSLNLVNNSMVNVPLDEGDWNNADNLIAYTDKLYFLDRVNSQIWKYKKTPDSQYTQIAAYFETGAADLTKALDFAIDGNIFVLSDGNIIEKYLGGEKIEFALAELPHPYPALGNITHIYTDAASQLYLLDATNNRVVKYDKEGTYLGQYIYDNIENPQDLFVDEATGYIYLSAGTSVYRLPLE</sequence>
<dbReference type="SUPFAM" id="SSF101898">
    <property type="entry name" value="NHL repeat"/>
    <property type="match status" value="1"/>
</dbReference>
<dbReference type="AlphaFoldDB" id="A0A420ZCS9"/>